<dbReference type="PIRSF" id="PIRSF002849">
    <property type="entry name" value="AAA_ATPase_chaperone_MoxR_prd"/>
    <property type="match status" value="1"/>
</dbReference>
<dbReference type="Gene3D" id="1.10.8.80">
    <property type="entry name" value="Magnesium chelatase subunit I, C-Terminal domain"/>
    <property type="match status" value="1"/>
</dbReference>
<feature type="coiled-coil region" evidence="4">
    <location>
        <begin position="194"/>
        <end position="221"/>
    </location>
</feature>
<evidence type="ECO:0000259" key="5">
    <source>
        <dbReference type="Pfam" id="PF07726"/>
    </source>
</evidence>
<dbReference type="FunFam" id="3.40.50.300:FF:000640">
    <property type="entry name" value="MoxR family ATPase"/>
    <property type="match status" value="1"/>
</dbReference>
<keyword evidence="1" id="KW-0547">Nucleotide-binding</keyword>
<accession>A0A1M5BQS4</accession>
<keyword evidence="2" id="KW-0067">ATP-binding</keyword>
<evidence type="ECO:0000256" key="2">
    <source>
        <dbReference type="ARBA" id="ARBA00022840"/>
    </source>
</evidence>
<evidence type="ECO:0000313" key="8">
    <source>
        <dbReference type="Proteomes" id="UP000184406"/>
    </source>
</evidence>
<dbReference type="InterPro" id="IPR050764">
    <property type="entry name" value="CbbQ/NirQ/NorQ/GpvN"/>
</dbReference>
<dbReference type="RefSeq" id="WP_072862370.1">
    <property type="nucleotide sequence ID" value="NZ_FQUX01000004.1"/>
</dbReference>
<dbReference type="Pfam" id="PF17863">
    <property type="entry name" value="AAA_lid_2"/>
    <property type="match status" value="1"/>
</dbReference>
<dbReference type="InterPro" id="IPR011703">
    <property type="entry name" value="ATPase_AAA-3"/>
</dbReference>
<dbReference type="CDD" id="cd00009">
    <property type="entry name" value="AAA"/>
    <property type="match status" value="1"/>
</dbReference>
<sequence length="334" mass="37504">MEESQQGEDYRPLEFKNRIDLSQLQESVAQIKTELGRVIIGQQEMIELLIISILANGHSLIEGVPGVAKTVTAKLLAKTMNVGFSRIQFTPDLMPSDILGTSIFNVKTSEFEFKKGPLFSNIILIDEINRAPAKTQAALFEAMAERQITMDGLTYEMSPPFLVFATQNPIEQEGTYRLPEAQLDRFLFKIKVNYPSLEEEIEILESKHRQKNKNLESLITSVLSADQIASYQEVIKEIIIEDNLMKYIAGIVHNTRNNANLYLGASPRASIAIMDASKALAAINGRDFVTPDDIKKVATPILGHRVILTPEREMEGFTPDKVIKQIMETIEIPR</sequence>
<feature type="domain" description="ATPase AAA-3" evidence="5">
    <location>
        <begin position="58"/>
        <end position="188"/>
    </location>
</feature>
<feature type="domain" description="ChlI/MoxR AAA lid" evidence="6">
    <location>
        <begin position="254"/>
        <end position="325"/>
    </location>
</feature>
<keyword evidence="4" id="KW-0175">Coiled coil</keyword>
<dbReference type="GO" id="GO:0016887">
    <property type="term" value="F:ATP hydrolysis activity"/>
    <property type="evidence" value="ECO:0007669"/>
    <property type="project" value="InterPro"/>
</dbReference>
<name>A0A1M5BQS4_9FLAO</name>
<evidence type="ECO:0000313" key="7">
    <source>
        <dbReference type="EMBL" id="SHF44884.1"/>
    </source>
</evidence>
<comment type="similarity">
    <text evidence="3">Belongs to the MoxR family.</text>
</comment>
<protein>
    <submittedName>
        <fullName evidence="7">MoxR-like ATPase</fullName>
    </submittedName>
</protein>
<dbReference type="Gene3D" id="3.40.50.300">
    <property type="entry name" value="P-loop containing nucleotide triphosphate hydrolases"/>
    <property type="match status" value="1"/>
</dbReference>
<dbReference type="InterPro" id="IPR027417">
    <property type="entry name" value="P-loop_NTPase"/>
</dbReference>
<evidence type="ECO:0000259" key="6">
    <source>
        <dbReference type="Pfam" id="PF17863"/>
    </source>
</evidence>
<keyword evidence="8" id="KW-1185">Reference proteome</keyword>
<dbReference type="PANTHER" id="PTHR42759:SF1">
    <property type="entry name" value="MAGNESIUM-CHELATASE SUBUNIT CHLD"/>
    <property type="match status" value="1"/>
</dbReference>
<dbReference type="Proteomes" id="UP000184406">
    <property type="component" value="Unassembled WGS sequence"/>
</dbReference>
<dbReference type="GO" id="GO:0005524">
    <property type="term" value="F:ATP binding"/>
    <property type="evidence" value="ECO:0007669"/>
    <property type="project" value="UniProtKB-KW"/>
</dbReference>
<evidence type="ECO:0000256" key="3">
    <source>
        <dbReference type="ARBA" id="ARBA00061607"/>
    </source>
</evidence>
<organism evidence="7 8">
    <name type="scientific">Arenibacter palladensis</name>
    <dbReference type="NCBI Taxonomy" id="237373"/>
    <lineage>
        <taxon>Bacteria</taxon>
        <taxon>Pseudomonadati</taxon>
        <taxon>Bacteroidota</taxon>
        <taxon>Flavobacteriia</taxon>
        <taxon>Flavobacteriales</taxon>
        <taxon>Flavobacteriaceae</taxon>
        <taxon>Arenibacter</taxon>
    </lineage>
</organism>
<evidence type="ECO:0000256" key="4">
    <source>
        <dbReference type="SAM" id="Coils"/>
    </source>
</evidence>
<dbReference type="AlphaFoldDB" id="A0A1M5BQS4"/>
<dbReference type="OrthoDB" id="9808397at2"/>
<dbReference type="SUPFAM" id="SSF52540">
    <property type="entry name" value="P-loop containing nucleoside triphosphate hydrolases"/>
    <property type="match status" value="1"/>
</dbReference>
<gene>
    <name evidence="7" type="ORF">SAMN03080594_104184</name>
</gene>
<dbReference type="PANTHER" id="PTHR42759">
    <property type="entry name" value="MOXR FAMILY PROTEIN"/>
    <property type="match status" value="1"/>
</dbReference>
<dbReference type="InterPro" id="IPR041628">
    <property type="entry name" value="ChlI/MoxR_AAA_lid"/>
</dbReference>
<proteinExistence type="inferred from homology"/>
<dbReference type="EMBL" id="FQUX01000004">
    <property type="protein sequence ID" value="SHF44884.1"/>
    <property type="molecule type" value="Genomic_DNA"/>
</dbReference>
<reference evidence="8" key="1">
    <citation type="submission" date="2016-11" db="EMBL/GenBank/DDBJ databases">
        <authorList>
            <person name="Varghese N."/>
            <person name="Submissions S."/>
        </authorList>
    </citation>
    <scope>NUCLEOTIDE SEQUENCE [LARGE SCALE GENOMIC DNA]</scope>
    <source>
        <strain evidence="8">DSM 17539</strain>
    </source>
</reference>
<evidence type="ECO:0000256" key="1">
    <source>
        <dbReference type="ARBA" id="ARBA00022741"/>
    </source>
</evidence>
<dbReference type="Pfam" id="PF07726">
    <property type="entry name" value="AAA_3"/>
    <property type="match status" value="1"/>
</dbReference>